<protein>
    <submittedName>
        <fullName evidence="1">Uncharacterized protein</fullName>
    </submittedName>
</protein>
<accession>A0A1J8PKQ2</accession>
<dbReference type="Proteomes" id="UP000183567">
    <property type="component" value="Unassembled WGS sequence"/>
</dbReference>
<dbReference type="OrthoDB" id="3172935at2759"/>
<evidence type="ECO:0000313" key="2">
    <source>
        <dbReference type="Proteomes" id="UP000183567"/>
    </source>
</evidence>
<comment type="caution">
    <text evidence="1">The sequence shown here is derived from an EMBL/GenBank/DDBJ whole genome shotgun (WGS) entry which is preliminary data.</text>
</comment>
<proteinExistence type="predicted"/>
<gene>
    <name evidence="1" type="ORF">AZE42_02327</name>
</gene>
<name>A0A1J8PKQ2_9AGAM</name>
<dbReference type="AlphaFoldDB" id="A0A1J8PKQ2"/>
<keyword evidence="2" id="KW-1185">Reference proteome</keyword>
<dbReference type="EMBL" id="LVVM01006016">
    <property type="protein sequence ID" value="OJA09127.1"/>
    <property type="molecule type" value="Genomic_DNA"/>
</dbReference>
<organism evidence="1 2">
    <name type="scientific">Rhizopogon vesiculosus</name>
    <dbReference type="NCBI Taxonomy" id="180088"/>
    <lineage>
        <taxon>Eukaryota</taxon>
        <taxon>Fungi</taxon>
        <taxon>Dikarya</taxon>
        <taxon>Basidiomycota</taxon>
        <taxon>Agaricomycotina</taxon>
        <taxon>Agaricomycetes</taxon>
        <taxon>Agaricomycetidae</taxon>
        <taxon>Boletales</taxon>
        <taxon>Suillineae</taxon>
        <taxon>Rhizopogonaceae</taxon>
        <taxon>Rhizopogon</taxon>
    </lineage>
</organism>
<sequence>MQLGQITIDNAYNNNNTLMAEIESELGRRNIPFDRDGNRLRCFPHVVNPAVQAILAELKTSPRLPVLAVSTDPANDATLQAYVRALENDPIGECREIISACRSSG</sequence>
<reference evidence="1 2" key="1">
    <citation type="submission" date="2016-03" db="EMBL/GenBank/DDBJ databases">
        <title>Comparative genomics of the ectomycorrhizal sister species Rhizopogon vinicolor and Rhizopogon vesiculosus (Basidiomycota: Boletales) reveals a divergence of the mating type B locus.</title>
        <authorList>
            <person name="Mujic A.B."/>
            <person name="Kuo A."/>
            <person name="Tritt A."/>
            <person name="Lipzen A."/>
            <person name="Chen C."/>
            <person name="Johnson J."/>
            <person name="Sharma A."/>
            <person name="Barry K."/>
            <person name="Grigoriev I.V."/>
            <person name="Spatafora J.W."/>
        </authorList>
    </citation>
    <scope>NUCLEOTIDE SEQUENCE [LARGE SCALE GENOMIC DNA]</scope>
    <source>
        <strain evidence="1 2">AM-OR11-056</strain>
    </source>
</reference>
<evidence type="ECO:0000313" key="1">
    <source>
        <dbReference type="EMBL" id="OJA09127.1"/>
    </source>
</evidence>